<dbReference type="EMBL" id="KN846963">
    <property type="protein sequence ID" value="KIW62641.1"/>
    <property type="molecule type" value="Genomic_DNA"/>
</dbReference>
<gene>
    <name evidence="3" type="ORF">PV04_10798</name>
</gene>
<dbReference type="STRING" id="5601.A0A0D2CC60"/>
<feature type="region of interest" description="Disordered" evidence="1">
    <location>
        <begin position="178"/>
        <end position="207"/>
    </location>
</feature>
<evidence type="ECO:0000313" key="3">
    <source>
        <dbReference type="EMBL" id="KIW62641.1"/>
    </source>
</evidence>
<dbReference type="PANTHER" id="PTHR13271:SF137">
    <property type="entry name" value="SET DOMAIN-CONTAINING PROTEIN"/>
    <property type="match status" value="1"/>
</dbReference>
<organism evidence="3 4">
    <name type="scientific">Phialophora macrospora</name>
    <dbReference type="NCBI Taxonomy" id="1851006"/>
    <lineage>
        <taxon>Eukaryota</taxon>
        <taxon>Fungi</taxon>
        <taxon>Dikarya</taxon>
        <taxon>Ascomycota</taxon>
        <taxon>Pezizomycotina</taxon>
        <taxon>Eurotiomycetes</taxon>
        <taxon>Chaetothyriomycetidae</taxon>
        <taxon>Chaetothyriales</taxon>
        <taxon>Herpotrichiellaceae</taxon>
        <taxon>Phialophora</taxon>
    </lineage>
</organism>
<dbReference type="InterPro" id="IPR050600">
    <property type="entry name" value="SETD3_SETD6_MTase"/>
</dbReference>
<evidence type="ECO:0000259" key="2">
    <source>
        <dbReference type="PROSITE" id="PS50280"/>
    </source>
</evidence>
<feature type="domain" description="SET" evidence="2">
    <location>
        <begin position="23"/>
        <end position="261"/>
    </location>
</feature>
<dbReference type="Gene3D" id="3.90.1410.10">
    <property type="entry name" value="set domain protein methyltransferase, domain 1"/>
    <property type="match status" value="1"/>
</dbReference>
<dbReference type="PANTHER" id="PTHR13271">
    <property type="entry name" value="UNCHARACTERIZED PUTATIVE METHYLTRANSFERASE"/>
    <property type="match status" value="1"/>
</dbReference>
<evidence type="ECO:0000256" key="1">
    <source>
        <dbReference type="SAM" id="MobiDB-lite"/>
    </source>
</evidence>
<dbReference type="InterPro" id="IPR044429">
    <property type="entry name" value="SETD4_SET"/>
</dbReference>
<accession>A0A0D2CC60</accession>
<keyword evidence="4" id="KW-1185">Reference proteome</keyword>
<proteinExistence type="predicted"/>
<dbReference type="SUPFAM" id="SSF82199">
    <property type="entry name" value="SET domain"/>
    <property type="match status" value="1"/>
</dbReference>
<dbReference type="GO" id="GO:0016279">
    <property type="term" value="F:protein-lysine N-methyltransferase activity"/>
    <property type="evidence" value="ECO:0007669"/>
    <property type="project" value="InterPro"/>
</dbReference>
<reference evidence="3 4" key="1">
    <citation type="submission" date="2015-01" db="EMBL/GenBank/DDBJ databases">
        <title>The Genome Sequence of Capronia semiimmersa CBS27337.</title>
        <authorList>
            <consortium name="The Broad Institute Genomics Platform"/>
            <person name="Cuomo C."/>
            <person name="de Hoog S."/>
            <person name="Gorbushina A."/>
            <person name="Stielow B."/>
            <person name="Teixiera M."/>
            <person name="Abouelleil A."/>
            <person name="Chapman S.B."/>
            <person name="Priest M."/>
            <person name="Young S.K."/>
            <person name="Wortman J."/>
            <person name="Nusbaum C."/>
            <person name="Birren B."/>
        </authorList>
    </citation>
    <scope>NUCLEOTIDE SEQUENCE [LARGE SCALE GENOMIC DNA]</scope>
    <source>
        <strain evidence="3 4">CBS 27337</strain>
    </source>
</reference>
<evidence type="ECO:0000313" key="4">
    <source>
        <dbReference type="Proteomes" id="UP000054266"/>
    </source>
</evidence>
<dbReference type="InterPro" id="IPR046341">
    <property type="entry name" value="SET_dom_sf"/>
</dbReference>
<name>A0A0D2CC60_9EURO</name>
<dbReference type="Pfam" id="PF00856">
    <property type="entry name" value="SET"/>
    <property type="match status" value="1"/>
</dbReference>
<sequence length="431" mass="47303">MGQDAGLSAELTNWALSRGVTIDGIAAREFPGKGLGIIALRRLEAGETILKVPTSLLRTEFSVPQHIKKSVGTECSINGLLALDLWLDNRSATHALSPWRNTLPALAEVKSSMPLFWAPEAQHLLPPAGLALLRKQQAKFRRDWLAVSTCGAFPALSLEEYTYRWLLLWTRTFYYTPPTSKPRSSARLPRARVRSTPKSKSSANPARPAEDCLALVPFGDFFNHTAGTPTVTATYSASGYEFVTGAAGPIAAGTELFISYGRHSNDTLLAEYGFILPDGDNNHDAVLLDEVILPLLSPAQTAELEAAGYLGNYVLGATSPSGSALDDDENGNENDTEVVCYRTTTALRLLCMPFRRWKRGLSCGFDDEDSFQRRVNELVGKVLRTYIDLAAEKIQQVSRLDEVFADQKDVLTRRWAQTLALLTAATKRIPD</sequence>
<dbReference type="HOGENOM" id="CLU_041939_3_2_1"/>
<dbReference type="PROSITE" id="PS50280">
    <property type="entry name" value="SET"/>
    <property type="match status" value="1"/>
</dbReference>
<dbReference type="AlphaFoldDB" id="A0A0D2CC60"/>
<dbReference type="InterPro" id="IPR001214">
    <property type="entry name" value="SET_dom"/>
</dbReference>
<dbReference type="CDD" id="cd19177">
    <property type="entry name" value="SET_SETD4"/>
    <property type="match status" value="1"/>
</dbReference>
<protein>
    <recommendedName>
        <fullName evidence="2">SET domain-containing protein</fullName>
    </recommendedName>
</protein>
<dbReference type="Proteomes" id="UP000054266">
    <property type="component" value="Unassembled WGS sequence"/>
</dbReference>